<sequence length="287" mass="33625">MNMDFLDTPLQEMNEDFSEYYFEDMPKDWKMKPNVILEDMGEITPHEEIESFEINVSPLLFRGITTYNPNFMTLFDKEDLPLTEIDIGAWYLMRYVVGDVEFPSSKERRECDKRRILKSMQDPYARYQIDSNWFTKWYKLGDDHWAWKTCDPRHKVMKESFCRLKIQLNASDMIDAGYPADIGNIDQLNEKGEMLVKMLMEDWMAHDSLDPNSEDSAWKTYRDTDATKFVSIYSGAVAAPLRCHWMDYIDVTADDTHMICAPRKGENDATSSLACEEKKDDCIVHVS</sequence>
<proteinExistence type="predicted"/>
<organism evidence="1">
    <name type="scientific">Proboscia inermis</name>
    <dbReference type="NCBI Taxonomy" id="420281"/>
    <lineage>
        <taxon>Eukaryota</taxon>
        <taxon>Sar</taxon>
        <taxon>Stramenopiles</taxon>
        <taxon>Ochrophyta</taxon>
        <taxon>Bacillariophyta</taxon>
        <taxon>Coscinodiscophyceae</taxon>
        <taxon>Rhizosoleniophycidae</taxon>
        <taxon>Rhizosoleniales</taxon>
        <taxon>Rhizosoleniaceae</taxon>
        <taxon>Proboscia</taxon>
    </lineage>
</organism>
<evidence type="ECO:0000313" key="1">
    <source>
        <dbReference type="EMBL" id="CAD8426191.1"/>
    </source>
</evidence>
<name>A0A7S0CLG9_9STRA</name>
<accession>A0A7S0CLG9</accession>
<dbReference type="AlphaFoldDB" id="A0A7S0CLG9"/>
<gene>
    <name evidence="1" type="ORF">PINE0816_LOCUS22351</name>
</gene>
<dbReference type="EMBL" id="HBEL01048330">
    <property type="protein sequence ID" value="CAD8426191.1"/>
    <property type="molecule type" value="Transcribed_RNA"/>
</dbReference>
<protein>
    <submittedName>
        <fullName evidence="1">Uncharacterized protein</fullName>
    </submittedName>
</protein>
<reference evidence="1" key="1">
    <citation type="submission" date="2021-01" db="EMBL/GenBank/DDBJ databases">
        <authorList>
            <person name="Corre E."/>
            <person name="Pelletier E."/>
            <person name="Niang G."/>
            <person name="Scheremetjew M."/>
            <person name="Finn R."/>
            <person name="Kale V."/>
            <person name="Holt S."/>
            <person name="Cochrane G."/>
            <person name="Meng A."/>
            <person name="Brown T."/>
            <person name="Cohen L."/>
        </authorList>
    </citation>
    <scope>NUCLEOTIDE SEQUENCE</scope>
    <source>
        <strain evidence="1">CCAP1064/1</strain>
    </source>
</reference>